<name>A0ACA9PEU7_9GLOM</name>
<sequence length="104" mass="12198">MSTSISTRVRCTLCNNKRTFKSKTGLQRHENLKHSNYKEIPAHILLVPEYELNHIKNVIVKELQKRLKNHYSKKEKQVFSIHCSENSFVGIFGQYLTRYSVCEG</sequence>
<evidence type="ECO:0000313" key="2">
    <source>
        <dbReference type="Proteomes" id="UP000789366"/>
    </source>
</evidence>
<feature type="non-terminal residue" evidence="1">
    <location>
        <position position="104"/>
    </location>
</feature>
<dbReference type="EMBL" id="CAJVPW010024833">
    <property type="protein sequence ID" value="CAG8706386.1"/>
    <property type="molecule type" value="Genomic_DNA"/>
</dbReference>
<reference evidence="1" key="1">
    <citation type="submission" date="2021-06" db="EMBL/GenBank/DDBJ databases">
        <authorList>
            <person name="Kallberg Y."/>
            <person name="Tangrot J."/>
            <person name="Rosling A."/>
        </authorList>
    </citation>
    <scope>NUCLEOTIDE SEQUENCE</scope>
    <source>
        <strain evidence="1">28 12/20/2015</strain>
    </source>
</reference>
<dbReference type="Proteomes" id="UP000789366">
    <property type="component" value="Unassembled WGS sequence"/>
</dbReference>
<proteinExistence type="predicted"/>
<comment type="caution">
    <text evidence="1">The sequence shown here is derived from an EMBL/GenBank/DDBJ whole genome shotgun (WGS) entry which is preliminary data.</text>
</comment>
<evidence type="ECO:0000313" key="1">
    <source>
        <dbReference type="EMBL" id="CAG8706386.1"/>
    </source>
</evidence>
<accession>A0ACA9PEU7</accession>
<organism evidence="1 2">
    <name type="scientific">Cetraspora pellucida</name>
    <dbReference type="NCBI Taxonomy" id="1433469"/>
    <lineage>
        <taxon>Eukaryota</taxon>
        <taxon>Fungi</taxon>
        <taxon>Fungi incertae sedis</taxon>
        <taxon>Mucoromycota</taxon>
        <taxon>Glomeromycotina</taxon>
        <taxon>Glomeromycetes</taxon>
        <taxon>Diversisporales</taxon>
        <taxon>Gigasporaceae</taxon>
        <taxon>Cetraspora</taxon>
    </lineage>
</organism>
<gene>
    <name evidence="1" type="ORF">SPELUC_LOCUS11551</name>
</gene>
<protein>
    <submittedName>
        <fullName evidence="1">15346_t:CDS:1</fullName>
    </submittedName>
</protein>
<keyword evidence="2" id="KW-1185">Reference proteome</keyword>